<keyword evidence="4 6" id="KW-0413">Isomerase</keyword>
<comment type="caution">
    <text evidence="6">The sequence shown here is derived from an EMBL/GenBank/DDBJ whole genome shotgun (WGS) entry which is preliminary data.</text>
</comment>
<evidence type="ECO:0000313" key="6">
    <source>
        <dbReference type="EMBL" id="NDL63186.1"/>
    </source>
</evidence>
<feature type="domain" description="Cobalamin biosynthesis precorrin-8X methylmutase CobH/CbiC" evidence="5">
    <location>
        <begin position="9"/>
        <end position="212"/>
    </location>
</feature>
<evidence type="ECO:0000259" key="5">
    <source>
        <dbReference type="Pfam" id="PF02570"/>
    </source>
</evidence>
<evidence type="ECO:0000256" key="4">
    <source>
        <dbReference type="ARBA" id="ARBA00023235"/>
    </source>
</evidence>
<accession>A0A845SJK3</accession>
<evidence type="ECO:0000256" key="3">
    <source>
        <dbReference type="ARBA" id="ARBA00022573"/>
    </source>
</evidence>
<sequence length="217" mass="23375">MSYIKQPQEIERTSFDIIREIIARERPDFRFQDIWQEKIILRAIHTSADFDWLDILHFSAGATGRIADALSRGCTLYTDTTMALSGINKTELARIGGTIACYIGDAGVAELARAQGITRSMAAVDYVVDLAGRQPDNSLFVFGNAPTALFRLLEHCAGSGYRPQGVIGVPVGFVGASESKQALADSPLPCIAALGRKGGSNIAAAIVNAILYQLREA</sequence>
<dbReference type="Pfam" id="PF02570">
    <property type="entry name" value="CbiC"/>
    <property type="match status" value="1"/>
</dbReference>
<dbReference type="PANTHER" id="PTHR43588:SF1">
    <property type="entry name" value="COBALT-PRECORRIN-8 METHYLMUTASE"/>
    <property type="match status" value="1"/>
</dbReference>
<dbReference type="EMBL" id="WUBS01000006">
    <property type="protein sequence ID" value="NDL63186.1"/>
    <property type="molecule type" value="Genomic_DNA"/>
</dbReference>
<protein>
    <submittedName>
        <fullName evidence="6">Cobalt-precorrin-8 methylmutase</fullName>
        <ecNumber evidence="6">5.4.99.60</ecNumber>
    </submittedName>
</protein>
<evidence type="ECO:0000256" key="2">
    <source>
        <dbReference type="ARBA" id="ARBA00009774"/>
    </source>
</evidence>
<dbReference type="EC" id="5.4.99.60" evidence="6"/>
<reference evidence="6 7" key="1">
    <citation type="submission" date="2019-12" db="EMBL/GenBank/DDBJ databases">
        <authorList>
            <person name="Lee S.D."/>
        </authorList>
    </citation>
    <scope>NUCLEOTIDE SEQUENCE [LARGE SCALE GENOMIC DNA]</scope>
    <source>
        <strain evidence="6 7">SAP-6</strain>
    </source>
</reference>
<organism evidence="6 7">
    <name type="scientific">Acerihabitans arboris</name>
    <dbReference type="NCBI Taxonomy" id="2691583"/>
    <lineage>
        <taxon>Bacteria</taxon>
        <taxon>Pseudomonadati</taxon>
        <taxon>Pseudomonadota</taxon>
        <taxon>Gammaproteobacteria</taxon>
        <taxon>Enterobacterales</taxon>
        <taxon>Pectobacteriaceae</taxon>
        <taxon>Acerihabitans</taxon>
    </lineage>
</organism>
<dbReference type="UniPathway" id="UPA00148"/>
<gene>
    <name evidence="6" type="ORF">GRH90_10550</name>
</gene>
<comment type="similarity">
    <text evidence="2">Belongs to the CobH/CbiC family.</text>
</comment>
<dbReference type="AlphaFoldDB" id="A0A845SJK3"/>
<name>A0A845SJK3_9GAMM</name>
<keyword evidence="7" id="KW-1185">Reference proteome</keyword>
<reference evidence="6 7" key="2">
    <citation type="submission" date="2020-02" db="EMBL/GenBank/DDBJ databases">
        <title>The new genus of Enterobacteriales.</title>
        <authorList>
            <person name="Kim I.S."/>
        </authorList>
    </citation>
    <scope>NUCLEOTIDE SEQUENCE [LARGE SCALE GENOMIC DNA]</scope>
    <source>
        <strain evidence="6 7">SAP-6</strain>
    </source>
</reference>
<dbReference type="Gene3D" id="3.40.50.10230">
    <property type="entry name" value="Cobalamin biosynthesis CobH/CbiC, precorrin-8X methylmutase"/>
    <property type="match status" value="1"/>
</dbReference>
<dbReference type="GO" id="GO:0009236">
    <property type="term" value="P:cobalamin biosynthetic process"/>
    <property type="evidence" value="ECO:0007669"/>
    <property type="project" value="UniProtKB-UniPathway"/>
</dbReference>
<keyword evidence="3" id="KW-0169">Cobalamin biosynthesis</keyword>
<dbReference type="Proteomes" id="UP000461443">
    <property type="component" value="Unassembled WGS sequence"/>
</dbReference>
<evidence type="ECO:0000256" key="1">
    <source>
        <dbReference type="ARBA" id="ARBA00004953"/>
    </source>
</evidence>
<dbReference type="GO" id="GO:0016993">
    <property type="term" value="F:precorrin-8X methylmutase activity"/>
    <property type="evidence" value="ECO:0007669"/>
    <property type="project" value="InterPro"/>
</dbReference>
<proteinExistence type="inferred from homology"/>
<dbReference type="SUPFAM" id="SSF63965">
    <property type="entry name" value="Precorrin-8X methylmutase CbiC/CobH"/>
    <property type="match status" value="1"/>
</dbReference>
<dbReference type="NCBIfam" id="NF006137">
    <property type="entry name" value="PRK08286.1"/>
    <property type="match status" value="1"/>
</dbReference>
<dbReference type="RefSeq" id="WP_162365893.1">
    <property type="nucleotide sequence ID" value="NZ_WUBS01000006.1"/>
</dbReference>
<dbReference type="InterPro" id="IPR036588">
    <property type="entry name" value="CobH/CbiC_sf"/>
</dbReference>
<comment type="pathway">
    <text evidence="1">Cofactor biosynthesis; adenosylcobalamin biosynthesis.</text>
</comment>
<dbReference type="PANTHER" id="PTHR43588">
    <property type="entry name" value="COBALT-PRECORRIN-8 METHYLMUTASE"/>
    <property type="match status" value="1"/>
</dbReference>
<dbReference type="GO" id="GO:0043778">
    <property type="term" value="F:cobalt-precorrin-8 methylmutase activity"/>
    <property type="evidence" value="ECO:0007669"/>
    <property type="project" value="UniProtKB-EC"/>
</dbReference>
<evidence type="ECO:0000313" key="7">
    <source>
        <dbReference type="Proteomes" id="UP000461443"/>
    </source>
</evidence>
<dbReference type="InterPro" id="IPR003722">
    <property type="entry name" value="Cbl_synth_CobH/CbiC"/>
</dbReference>